<dbReference type="GO" id="GO:0004798">
    <property type="term" value="F:dTMP kinase activity"/>
    <property type="evidence" value="ECO:0007669"/>
    <property type="project" value="UniProtKB-UniRule"/>
</dbReference>
<organism evidence="12 13">
    <name type="scientific">Paenibacillus athensensis</name>
    <dbReference type="NCBI Taxonomy" id="1967502"/>
    <lineage>
        <taxon>Bacteria</taxon>
        <taxon>Bacillati</taxon>
        <taxon>Bacillota</taxon>
        <taxon>Bacilli</taxon>
        <taxon>Bacillales</taxon>
        <taxon>Paenibacillaceae</taxon>
        <taxon>Paenibacillus</taxon>
    </lineage>
</organism>
<dbReference type="OrthoDB" id="9774907at2"/>
<evidence type="ECO:0000313" key="13">
    <source>
        <dbReference type="Proteomes" id="UP000298246"/>
    </source>
</evidence>
<dbReference type="Gene3D" id="3.40.50.300">
    <property type="entry name" value="P-loop containing nucleotide triphosphate hydrolases"/>
    <property type="match status" value="1"/>
</dbReference>
<evidence type="ECO:0000256" key="6">
    <source>
        <dbReference type="ARBA" id="ARBA00022741"/>
    </source>
</evidence>
<dbReference type="InterPro" id="IPR018094">
    <property type="entry name" value="Thymidylate_kinase"/>
</dbReference>
<keyword evidence="5 10" id="KW-0545">Nucleotide biosynthesis</keyword>
<keyword evidence="4 10" id="KW-0808">Transferase</keyword>
<evidence type="ECO:0000256" key="3">
    <source>
        <dbReference type="ARBA" id="ARBA00017144"/>
    </source>
</evidence>
<dbReference type="GO" id="GO:0005524">
    <property type="term" value="F:ATP binding"/>
    <property type="evidence" value="ECO:0007669"/>
    <property type="project" value="UniProtKB-UniRule"/>
</dbReference>
<name>A0A4Y8Q9V9_9BACL</name>
<comment type="catalytic activity">
    <reaction evidence="9 10">
        <text>dTMP + ATP = dTDP + ADP</text>
        <dbReference type="Rhea" id="RHEA:13517"/>
        <dbReference type="ChEBI" id="CHEBI:30616"/>
        <dbReference type="ChEBI" id="CHEBI:58369"/>
        <dbReference type="ChEBI" id="CHEBI:63528"/>
        <dbReference type="ChEBI" id="CHEBI:456216"/>
        <dbReference type="EC" id="2.7.4.9"/>
    </reaction>
</comment>
<dbReference type="PANTHER" id="PTHR10344">
    <property type="entry name" value="THYMIDYLATE KINASE"/>
    <property type="match status" value="1"/>
</dbReference>
<evidence type="ECO:0000256" key="1">
    <source>
        <dbReference type="ARBA" id="ARBA00009776"/>
    </source>
</evidence>
<comment type="caution">
    <text evidence="12">The sequence shown here is derived from an EMBL/GenBank/DDBJ whole genome shotgun (WGS) entry which is preliminary data.</text>
</comment>
<accession>A0A4Y8Q9V9</accession>
<evidence type="ECO:0000256" key="8">
    <source>
        <dbReference type="ARBA" id="ARBA00022840"/>
    </source>
</evidence>
<comment type="similarity">
    <text evidence="1 10">Belongs to the thymidylate kinase family.</text>
</comment>
<evidence type="ECO:0000259" key="11">
    <source>
        <dbReference type="Pfam" id="PF02223"/>
    </source>
</evidence>
<comment type="function">
    <text evidence="10">Phosphorylation of dTMP to form dTDP in both de novo and salvage pathways of dTTP synthesis.</text>
</comment>
<dbReference type="CDD" id="cd01672">
    <property type="entry name" value="TMPK"/>
    <property type="match status" value="1"/>
</dbReference>
<dbReference type="GO" id="GO:0006227">
    <property type="term" value="P:dUDP biosynthetic process"/>
    <property type="evidence" value="ECO:0007669"/>
    <property type="project" value="TreeGrafter"/>
</dbReference>
<dbReference type="PANTHER" id="PTHR10344:SF4">
    <property type="entry name" value="UMP-CMP KINASE 2, MITOCHONDRIAL"/>
    <property type="match status" value="1"/>
</dbReference>
<dbReference type="SUPFAM" id="SSF52540">
    <property type="entry name" value="P-loop containing nucleoside triphosphate hydrolases"/>
    <property type="match status" value="1"/>
</dbReference>
<keyword evidence="6 10" id="KW-0547">Nucleotide-binding</keyword>
<dbReference type="AlphaFoldDB" id="A0A4Y8Q9V9"/>
<dbReference type="InterPro" id="IPR039430">
    <property type="entry name" value="Thymidylate_kin-like_dom"/>
</dbReference>
<evidence type="ECO:0000256" key="5">
    <source>
        <dbReference type="ARBA" id="ARBA00022727"/>
    </source>
</evidence>
<evidence type="ECO:0000256" key="4">
    <source>
        <dbReference type="ARBA" id="ARBA00022679"/>
    </source>
</evidence>
<protein>
    <recommendedName>
        <fullName evidence="3 10">Thymidylate kinase</fullName>
        <ecNumber evidence="2 10">2.7.4.9</ecNumber>
    </recommendedName>
    <alternativeName>
        <fullName evidence="10">dTMP kinase</fullName>
    </alternativeName>
</protein>
<dbReference type="GO" id="GO:0006233">
    <property type="term" value="P:dTDP biosynthetic process"/>
    <property type="evidence" value="ECO:0007669"/>
    <property type="project" value="InterPro"/>
</dbReference>
<dbReference type="EMBL" id="MYFO01000002">
    <property type="protein sequence ID" value="TFE91221.1"/>
    <property type="molecule type" value="Genomic_DNA"/>
</dbReference>
<evidence type="ECO:0000256" key="10">
    <source>
        <dbReference type="HAMAP-Rule" id="MF_00165"/>
    </source>
</evidence>
<evidence type="ECO:0000256" key="7">
    <source>
        <dbReference type="ARBA" id="ARBA00022777"/>
    </source>
</evidence>
<sequence length="205" mass="23530">MSSLLIALCGLDGSGKTTQISMLNRWFQDNGERSLVTKQPTDYYRHDPRVRAYLDHGICPSMETIALLSAADRQWHMASEIEPALSEGIHVISDRYIYSSYAFFKARGLDYSYLNHIYGSLRTPDLTIFLDLQPEATLMRVMQRDGKEQLKYEEQGTEVFEKVRAAFIDVLPQDTLMIDAEQRPDAIHEQIVQRVKALQKRKVTA</sequence>
<dbReference type="NCBIfam" id="TIGR00041">
    <property type="entry name" value="DTMP_kinase"/>
    <property type="match status" value="1"/>
</dbReference>
<feature type="binding site" evidence="10">
    <location>
        <begin position="10"/>
        <end position="17"/>
    </location>
    <ligand>
        <name>ATP</name>
        <dbReference type="ChEBI" id="CHEBI:30616"/>
    </ligand>
</feature>
<keyword evidence="13" id="KW-1185">Reference proteome</keyword>
<reference evidence="12 13" key="1">
    <citation type="submission" date="2017-03" db="EMBL/GenBank/DDBJ databases">
        <title>Isolation of Levoglucosan Utilizing Bacteria.</title>
        <authorList>
            <person name="Arya A.S."/>
        </authorList>
    </citation>
    <scope>NUCLEOTIDE SEQUENCE [LARGE SCALE GENOMIC DNA]</scope>
    <source>
        <strain evidence="12 13">MEC069</strain>
    </source>
</reference>
<evidence type="ECO:0000256" key="2">
    <source>
        <dbReference type="ARBA" id="ARBA00012980"/>
    </source>
</evidence>
<dbReference type="Pfam" id="PF02223">
    <property type="entry name" value="Thymidylate_kin"/>
    <property type="match status" value="1"/>
</dbReference>
<dbReference type="HAMAP" id="MF_00165">
    <property type="entry name" value="Thymidylate_kinase"/>
    <property type="match status" value="1"/>
</dbReference>
<dbReference type="RefSeq" id="WP_134749126.1">
    <property type="nucleotide sequence ID" value="NZ_MYFO02000004.1"/>
</dbReference>
<dbReference type="EC" id="2.7.4.9" evidence="2 10"/>
<keyword evidence="8 10" id="KW-0067">ATP-binding</keyword>
<dbReference type="InterPro" id="IPR027417">
    <property type="entry name" value="P-loop_NTPase"/>
</dbReference>
<dbReference type="GO" id="GO:0005737">
    <property type="term" value="C:cytoplasm"/>
    <property type="evidence" value="ECO:0007669"/>
    <property type="project" value="TreeGrafter"/>
</dbReference>
<keyword evidence="7 10" id="KW-0418">Kinase</keyword>
<proteinExistence type="inferred from homology"/>
<evidence type="ECO:0000313" key="12">
    <source>
        <dbReference type="EMBL" id="TFE91221.1"/>
    </source>
</evidence>
<gene>
    <name evidence="10" type="primary">tmk</name>
    <name evidence="12" type="ORF">B5M42_01895</name>
</gene>
<evidence type="ECO:0000256" key="9">
    <source>
        <dbReference type="ARBA" id="ARBA00048743"/>
    </source>
</evidence>
<dbReference type="GO" id="GO:0006235">
    <property type="term" value="P:dTTP biosynthetic process"/>
    <property type="evidence" value="ECO:0007669"/>
    <property type="project" value="UniProtKB-UniRule"/>
</dbReference>
<dbReference type="Proteomes" id="UP000298246">
    <property type="component" value="Unassembled WGS sequence"/>
</dbReference>
<feature type="domain" description="Thymidylate kinase-like" evidence="11">
    <location>
        <begin position="10"/>
        <end position="191"/>
    </location>
</feature>